<dbReference type="PANTHER" id="PTHR11404:SF6">
    <property type="entry name" value="SUPEROXIDE DISMUTASE [MN], MITOCHONDRIAL"/>
    <property type="match status" value="1"/>
</dbReference>
<dbReference type="Pfam" id="PF00081">
    <property type="entry name" value="Sod_Fe_N"/>
    <property type="match status" value="1"/>
</dbReference>
<keyword evidence="3" id="KW-0479">Metal-binding</keyword>
<dbReference type="Pfam" id="PF02777">
    <property type="entry name" value="Sod_Fe_C"/>
    <property type="match status" value="1"/>
</dbReference>
<feature type="domain" description="Manganese/iron superoxide dismutase N-terminal" evidence="5">
    <location>
        <begin position="46"/>
        <end position="126"/>
    </location>
</feature>
<feature type="domain" description="Manganese/iron superoxide dismutase C-terminal" evidence="6">
    <location>
        <begin position="135"/>
        <end position="224"/>
    </location>
</feature>
<reference evidence="7" key="1">
    <citation type="journal article" date="2015" name="Nature">
        <title>Complex archaea that bridge the gap between prokaryotes and eukaryotes.</title>
        <authorList>
            <person name="Spang A."/>
            <person name="Saw J.H."/>
            <person name="Jorgensen S.L."/>
            <person name="Zaremba-Niedzwiedzka K."/>
            <person name="Martijn J."/>
            <person name="Lind A.E."/>
            <person name="van Eijk R."/>
            <person name="Schleper C."/>
            <person name="Guy L."/>
            <person name="Ettema T.J."/>
        </authorList>
    </citation>
    <scope>NUCLEOTIDE SEQUENCE</scope>
</reference>
<dbReference type="PIRSF" id="PIRSF000349">
    <property type="entry name" value="SODismutase"/>
    <property type="match status" value="1"/>
</dbReference>
<dbReference type="EC" id="1.15.1.1" evidence="2"/>
<dbReference type="InterPro" id="IPR001189">
    <property type="entry name" value="Mn/Fe_SOD"/>
</dbReference>
<dbReference type="Gene3D" id="1.10.287.990">
    <property type="entry name" value="Fe,Mn superoxide dismutase (SOD) domain"/>
    <property type="match status" value="1"/>
</dbReference>
<dbReference type="InterPro" id="IPR019832">
    <property type="entry name" value="Mn/Fe_SOD_C"/>
</dbReference>
<comment type="caution">
    <text evidence="7">The sequence shown here is derived from an EMBL/GenBank/DDBJ whole genome shotgun (WGS) entry which is preliminary data.</text>
</comment>
<dbReference type="FunFam" id="1.10.287.990:FF:000001">
    <property type="entry name" value="Superoxide dismutase"/>
    <property type="match status" value="1"/>
</dbReference>
<dbReference type="PROSITE" id="PS51318">
    <property type="entry name" value="TAT"/>
    <property type="match status" value="1"/>
</dbReference>
<dbReference type="InterPro" id="IPR019833">
    <property type="entry name" value="Mn/Fe_SOD_BS"/>
</dbReference>
<evidence type="ECO:0000259" key="6">
    <source>
        <dbReference type="Pfam" id="PF02777"/>
    </source>
</evidence>
<dbReference type="InterPro" id="IPR036324">
    <property type="entry name" value="Mn/Fe_SOD_N_sf"/>
</dbReference>
<evidence type="ECO:0000259" key="5">
    <source>
        <dbReference type="Pfam" id="PF00081"/>
    </source>
</evidence>
<accession>A0A0F8Z6G1</accession>
<keyword evidence="4" id="KW-0560">Oxidoreductase</keyword>
<dbReference type="InterPro" id="IPR019831">
    <property type="entry name" value="Mn/Fe_SOD_N"/>
</dbReference>
<dbReference type="PANTHER" id="PTHR11404">
    <property type="entry name" value="SUPEROXIDE DISMUTASE 2"/>
    <property type="match status" value="1"/>
</dbReference>
<gene>
    <name evidence="7" type="ORF">LCGC14_2734050</name>
</gene>
<dbReference type="InterPro" id="IPR036314">
    <property type="entry name" value="SOD_C_sf"/>
</dbReference>
<feature type="non-terminal residue" evidence="7">
    <location>
        <position position="224"/>
    </location>
</feature>
<evidence type="ECO:0000313" key="7">
    <source>
        <dbReference type="EMBL" id="KKK89342.1"/>
    </source>
</evidence>
<dbReference type="GO" id="GO:0004784">
    <property type="term" value="F:superoxide dismutase activity"/>
    <property type="evidence" value="ECO:0007669"/>
    <property type="project" value="UniProtKB-EC"/>
</dbReference>
<dbReference type="PROSITE" id="PS00088">
    <property type="entry name" value="SOD_MN"/>
    <property type="match status" value="1"/>
</dbReference>
<dbReference type="InterPro" id="IPR050265">
    <property type="entry name" value="Fe/Mn_Superoxide_Dismutase"/>
</dbReference>
<comment type="similarity">
    <text evidence="1">Belongs to the iron/manganese superoxide dismutase family.</text>
</comment>
<evidence type="ECO:0000256" key="4">
    <source>
        <dbReference type="ARBA" id="ARBA00023002"/>
    </source>
</evidence>
<sequence>MNGLDRRDALKLAATGAAFVVAGGMVGPRRAAAKTGVSAAVKDGAYVLPPLPYDAKALEPAYDARTLTIHHDKHHAGYVRGLNATLTKLAAARRSGNFAAIKSLSRALAFHGSGHVLHTLFWNSMKPGGSEVPAALAGLMKASLGSVEAGLAQFSAATKKVEGSGWGVLAYEPIGKKLLVLQAEKHQNLAVWGAVPLLVCDVWEHAYYLQYQNRRADWVAAFMK</sequence>
<dbReference type="Gene3D" id="3.55.40.20">
    <property type="entry name" value="Iron/manganese superoxide dismutase, C-terminal domain"/>
    <property type="match status" value="1"/>
</dbReference>
<dbReference type="SUPFAM" id="SSF46609">
    <property type="entry name" value="Fe,Mn superoxide dismutase (SOD), N-terminal domain"/>
    <property type="match status" value="1"/>
</dbReference>
<dbReference type="InterPro" id="IPR006311">
    <property type="entry name" value="TAT_signal"/>
</dbReference>
<evidence type="ECO:0000256" key="1">
    <source>
        <dbReference type="ARBA" id="ARBA00008714"/>
    </source>
</evidence>
<dbReference type="SUPFAM" id="SSF54719">
    <property type="entry name" value="Fe,Mn superoxide dismutase (SOD), C-terminal domain"/>
    <property type="match status" value="1"/>
</dbReference>
<name>A0A0F8Z6G1_9ZZZZ</name>
<dbReference type="GO" id="GO:0046872">
    <property type="term" value="F:metal ion binding"/>
    <property type="evidence" value="ECO:0007669"/>
    <property type="project" value="UniProtKB-KW"/>
</dbReference>
<evidence type="ECO:0000256" key="2">
    <source>
        <dbReference type="ARBA" id="ARBA00012682"/>
    </source>
</evidence>
<organism evidence="7">
    <name type="scientific">marine sediment metagenome</name>
    <dbReference type="NCBI Taxonomy" id="412755"/>
    <lineage>
        <taxon>unclassified sequences</taxon>
        <taxon>metagenomes</taxon>
        <taxon>ecological metagenomes</taxon>
    </lineage>
</organism>
<dbReference type="AlphaFoldDB" id="A0A0F8Z6G1"/>
<protein>
    <recommendedName>
        <fullName evidence="2">superoxide dismutase</fullName>
        <ecNumber evidence="2">1.15.1.1</ecNumber>
    </recommendedName>
</protein>
<proteinExistence type="inferred from homology"/>
<evidence type="ECO:0000256" key="3">
    <source>
        <dbReference type="ARBA" id="ARBA00022723"/>
    </source>
</evidence>
<dbReference type="EMBL" id="LAZR01049573">
    <property type="protein sequence ID" value="KKK89342.1"/>
    <property type="molecule type" value="Genomic_DNA"/>
</dbReference>
<dbReference type="PRINTS" id="PR01703">
    <property type="entry name" value="MNSODISMTASE"/>
</dbReference>